<evidence type="ECO:0000313" key="11">
    <source>
        <dbReference type="Proteomes" id="UP000585665"/>
    </source>
</evidence>
<gene>
    <name evidence="10" type="ORF">HUK82_02410</name>
</gene>
<dbReference type="Pfam" id="PF06433">
    <property type="entry name" value="Me-amine-dh_H"/>
    <property type="match status" value="1"/>
</dbReference>
<feature type="chain" id="PRO_5032823187" evidence="9">
    <location>
        <begin position="31"/>
        <end position="389"/>
    </location>
</feature>
<keyword evidence="5" id="KW-0574">Periplasm</keyword>
<dbReference type="Proteomes" id="UP000585665">
    <property type="component" value="Unassembled WGS sequence"/>
</dbReference>
<comment type="subcellular location">
    <subcellularLocation>
        <location evidence="1">Periplasm</location>
    </subcellularLocation>
</comment>
<feature type="signal peptide" evidence="9">
    <location>
        <begin position="1"/>
        <end position="30"/>
    </location>
</feature>
<dbReference type="Gene3D" id="2.130.10.10">
    <property type="entry name" value="YVTN repeat-like/Quinoprotein amine dehydrogenase"/>
    <property type="match status" value="1"/>
</dbReference>
<evidence type="ECO:0000256" key="5">
    <source>
        <dbReference type="ARBA" id="ARBA00022764"/>
    </source>
</evidence>
<protein>
    <submittedName>
        <fullName evidence="10">Amine dehydrogenase</fullName>
    </submittedName>
</protein>
<evidence type="ECO:0000256" key="2">
    <source>
        <dbReference type="ARBA" id="ARBA00010548"/>
    </source>
</evidence>
<comment type="similarity">
    <text evidence="2">Belongs to the aromatic amine dehydrogenase heavy chain family.</text>
</comment>
<evidence type="ECO:0000256" key="8">
    <source>
        <dbReference type="PIRSR" id="PIRSR609451-50"/>
    </source>
</evidence>
<keyword evidence="7" id="KW-0560">Oxidoreductase</keyword>
<name>A0A850PED3_9PROT</name>
<organism evidence="10 11">
    <name type="scientific">Ameyamaea chiangmaiensis</name>
    <dbReference type="NCBI Taxonomy" id="442969"/>
    <lineage>
        <taxon>Bacteria</taxon>
        <taxon>Pseudomonadati</taxon>
        <taxon>Pseudomonadota</taxon>
        <taxon>Alphaproteobacteria</taxon>
        <taxon>Acetobacterales</taxon>
        <taxon>Acetobacteraceae</taxon>
        <taxon>Ameyamaea</taxon>
    </lineage>
</organism>
<dbReference type="InterPro" id="IPR015943">
    <property type="entry name" value="WD40/YVTN_repeat-like_dom_sf"/>
</dbReference>
<accession>A0A850PED3</accession>
<dbReference type="EMBL" id="JABXXR010000008">
    <property type="protein sequence ID" value="NVN39421.1"/>
    <property type="molecule type" value="Genomic_DNA"/>
</dbReference>
<proteinExistence type="inferred from homology"/>
<dbReference type="InterPro" id="IPR011044">
    <property type="entry name" value="Quino_amine_DH_bsu"/>
</dbReference>
<keyword evidence="11" id="KW-1185">Reference proteome</keyword>
<evidence type="ECO:0000256" key="9">
    <source>
        <dbReference type="SAM" id="SignalP"/>
    </source>
</evidence>
<evidence type="ECO:0000313" key="10">
    <source>
        <dbReference type="EMBL" id="NVN39421.1"/>
    </source>
</evidence>
<keyword evidence="6" id="KW-0249">Electron transport</keyword>
<dbReference type="AlphaFoldDB" id="A0A850PED3"/>
<keyword evidence="4 9" id="KW-0732">Signal</keyword>
<evidence type="ECO:0000256" key="3">
    <source>
        <dbReference type="ARBA" id="ARBA00022448"/>
    </source>
</evidence>
<evidence type="ECO:0000256" key="4">
    <source>
        <dbReference type="ARBA" id="ARBA00022729"/>
    </source>
</evidence>
<feature type="disulfide bond" evidence="8">
    <location>
        <begin position="180"/>
        <end position="195"/>
    </location>
</feature>
<evidence type="ECO:0000256" key="1">
    <source>
        <dbReference type="ARBA" id="ARBA00004418"/>
    </source>
</evidence>
<evidence type="ECO:0000256" key="6">
    <source>
        <dbReference type="ARBA" id="ARBA00022982"/>
    </source>
</evidence>
<dbReference type="InterPro" id="IPR009451">
    <property type="entry name" value="Metamine_DH_Hvc"/>
</dbReference>
<dbReference type="PANTHER" id="PTHR47197">
    <property type="entry name" value="PROTEIN NIRF"/>
    <property type="match status" value="1"/>
</dbReference>
<dbReference type="InterPro" id="IPR051200">
    <property type="entry name" value="Host-pathogen_enzymatic-act"/>
</dbReference>
<dbReference type="GO" id="GO:0042597">
    <property type="term" value="C:periplasmic space"/>
    <property type="evidence" value="ECO:0007669"/>
    <property type="project" value="UniProtKB-SubCell"/>
</dbReference>
<dbReference type="GO" id="GO:0030058">
    <property type="term" value="F:aliphatic amine dehydrogenase activity"/>
    <property type="evidence" value="ECO:0007669"/>
    <property type="project" value="InterPro"/>
</dbReference>
<comment type="caution">
    <text evidence="10">The sequence shown here is derived from an EMBL/GenBank/DDBJ whole genome shotgun (WGS) entry which is preliminary data.</text>
</comment>
<evidence type="ECO:0000256" key="7">
    <source>
        <dbReference type="ARBA" id="ARBA00023002"/>
    </source>
</evidence>
<keyword evidence="3" id="KW-0813">Transport</keyword>
<keyword evidence="8" id="KW-1015">Disulfide bond</keyword>
<dbReference type="SUPFAM" id="SSF50969">
    <property type="entry name" value="YVTN repeat-like/Quinoprotein amine dehydrogenase"/>
    <property type="match status" value="1"/>
</dbReference>
<dbReference type="PANTHER" id="PTHR47197:SF3">
    <property type="entry name" value="DIHYDRO-HEME D1 DEHYDROGENASE"/>
    <property type="match status" value="1"/>
</dbReference>
<reference evidence="10 11" key="1">
    <citation type="submission" date="2020-06" db="EMBL/GenBank/DDBJ databases">
        <title>Description of novel acetic acid bacteria.</title>
        <authorList>
            <person name="Sombolestani A."/>
        </authorList>
    </citation>
    <scope>NUCLEOTIDE SEQUENCE [LARGE SCALE GENOMIC DNA]</scope>
    <source>
        <strain evidence="10 11">LMG 27010</strain>
    </source>
</reference>
<sequence length="389" mass="41410">MAGLRKSRWAAMAIAAAGLSGVSGTPSARAAQPVLQAEQSTVATLPTMSSHWFLPATGSESYTLYNGDTAQILGTLPGDLISNAAFSPDGKTFYVAVTMWARGDHGPREDFLRAYDAHTLALVKEIELPPRALAVYKIQNMDLSQDGHWAYIFDMSPATGITVIDLKAGKVVRTVDTPGCALVFPWKSGGLSSLCGDGSLTNVAVDASGAAKVSHVAPFFDANNDPVFEQSPIDRHAGIAFFITYTGKVFETSLGATPTIGTPWTLSAAAGQPVATTGVQDVAWRPGGKEPFAYQRATRQLYALMHMGTYWTHKREGNEIWVYDTTAHTLLRRIALPADCVGIAVSQDQHPLLYALTGEGKAFVMDAASGKVLHTIDARIGGIALTPDL</sequence>